<dbReference type="Proteomes" id="UP000678393">
    <property type="component" value="Unassembled WGS sequence"/>
</dbReference>
<dbReference type="InterPro" id="IPR027417">
    <property type="entry name" value="P-loop_NTPase"/>
</dbReference>
<dbReference type="FunFam" id="3.40.50.300:FF:000840">
    <property type="entry name" value="Immune-associated nucleotide-binding protein 9"/>
    <property type="match status" value="1"/>
</dbReference>
<name>A0A8S3ZBV3_9EUPU</name>
<evidence type="ECO:0000313" key="6">
    <source>
        <dbReference type="Proteomes" id="UP000678393"/>
    </source>
</evidence>
<keyword evidence="6" id="KW-1185">Reference proteome</keyword>
<evidence type="ECO:0000256" key="2">
    <source>
        <dbReference type="ARBA" id="ARBA00022741"/>
    </source>
</evidence>
<dbReference type="AlphaFoldDB" id="A0A8S3ZBV3"/>
<dbReference type="PANTHER" id="PTHR10903:SF184">
    <property type="entry name" value="GTP-BINDING PROTEIN A"/>
    <property type="match status" value="1"/>
</dbReference>
<dbReference type="PROSITE" id="PS51720">
    <property type="entry name" value="G_AIG1"/>
    <property type="match status" value="1"/>
</dbReference>
<dbReference type="GO" id="GO:0005525">
    <property type="term" value="F:GTP binding"/>
    <property type="evidence" value="ECO:0007669"/>
    <property type="project" value="UniProtKB-KW"/>
</dbReference>
<evidence type="ECO:0000256" key="1">
    <source>
        <dbReference type="ARBA" id="ARBA00008535"/>
    </source>
</evidence>
<sequence>MDGSAKYTGFNEQRECTDILLIGKTGNGKSSTGNSILGRQAFVTRASPTSVTKRAQTGYSDLGDRIVKVVDVPGIYDTDLGSTQALELVINAVQHAVAANPRGYHAILLIVPIGRFTNEDYKAVQQLKGIFGSEFVEKFTIIVMTHGDTFDLKENNVKTFEEWCMKHRGVFKNLHNECKNRIIKFDNRTKDEIKQNDQRRLLLTMIDNMSQNGDRYSDEHFQMARAERDRVLVEAKLPVIREESVMEASLIIQQLGQIQLDEPERQLDRLRIVKRRAENLVKGIIAQDQGTGVLQEVINNARNISLEIDEQIKSIKAAIEIRAQNPYPQRQQQVHSKYAKQQSQPEDIDSLYAAVVEQIQQSNERAEQEYINMVKTQEEILQPTLIRRIYEKLSGAIRSMFGM</sequence>
<protein>
    <recommendedName>
        <fullName evidence="4">AIG1-type G domain-containing protein</fullName>
    </recommendedName>
</protein>
<comment type="caution">
    <text evidence="5">The sequence shown here is derived from an EMBL/GenBank/DDBJ whole genome shotgun (WGS) entry which is preliminary data.</text>
</comment>
<reference evidence="5" key="1">
    <citation type="submission" date="2021-04" db="EMBL/GenBank/DDBJ databases">
        <authorList>
            <consortium name="Molecular Ecology Group"/>
        </authorList>
    </citation>
    <scope>NUCLEOTIDE SEQUENCE</scope>
</reference>
<organism evidence="5 6">
    <name type="scientific">Candidula unifasciata</name>
    <dbReference type="NCBI Taxonomy" id="100452"/>
    <lineage>
        <taxon>Eukaryota</taxon>
        <taxon>Metazoa</taxon>
        <taxon>Spiralia</taxon>
        <taxon>Lophotrochozoa</taxon>
        <taxon>Mollusca</taxon>
        <taxon>Gastropoda</taxon>
        <taxon>Heterobranchia</taxon>
        <taxon>Euthyneura</taxon>
        <taxon>Panpulmonata</taxon>
        <taxon>Eupulmonata</taxon>
        <taxon>Stylommatophora</taxon>
        <taxon>Helicina</taxon>
        <taxon>Helicoidea</taxon>
        <taxon>Geomitridae</taxon>
        <taxon>Candidula</taxon>
    </lineage>
</organism>
<accession>A0A8S3ZBV3</accession>
<dbReference type="PANTHER" id="PTHR10903">
    <property type="entry name" value="GTPASE, IMAP FAMILY MEMBER-RELATED"/>
    <property type="match status" value="1"/>
</dbReference>
<evidence type="ECO:0000256" key="3">
    <source>
        <dbReference type="ARBA" id="ARBA00023134"/>
    </source>
</evidence>
<dbReference type="EMBL" id="CAJHNH020001779">
    <property type="protein sequence ID" value="CAG5124452.1"/>
    <property type="molecule type" value="Genomic_DNA"/>
</dbReference>
<keyword evidence="2" id="KW-0547">Nucleotide-binding</keyword>
<dbReference type="SUPFAM" id="SSF52540">
    <property type="entry name" value="P-loop containing nucleoside triphosphate hydrolases"/>
    <property type="match status" value="1"/>
</dbReference>
<dbReference type="InterPro" id="IPR045058">
    <property type="entry name" value="GIMA/IAN/Toc"/>
</dbReference>
<feature type="domain" description="AIG1-type G" evidence="4">
    <location>
        <begin position="14"/>
        <end position="225"/>
    </location>
</feature>
<proteinExistence type="inferred from homology"/>
<dbReference type="Gene3D" id="3.40.50.300">
    <property type="entry name" value="P-loop containing nucleotide triphosphate hydrolases"/>
    <property type="match status" value="1"/>
</dbReference>
<dbReference type="Pfam" id="PF04548">
    <property type="entry name" value="AIG1"/>
    <property type="match status" value="1"/>
</dbReference>
<keyword evidence="3" id="KW-0342">GTP-binding</keyword>
<gene>
    <name evidence="5" type="ORF">CUNI_LOCUS10010</name>
</gene>
<evidence type="ECO:0000259" key="4">
    <source>
        <dbReference type="PROSITE" id="PS51720"/>
    </source>
</evidence>
<dbReference type="InterPro" id="IPR006703">
    <property type="entry name" value="G_AIG1"/>
</dbReference>
<comment type="similarity">
    <text evidence="1">Belongs to the TRAFAC class TrmE-Era-EngA-EngB-Septin-like GTPase superfamily. AIG1/Toc34/Toc159-like paraseptin GTPase family. IAN subfamily.</text>
</comment>
<evidence type="ECO:0000313" key="5">
    <source>
        <dbReference type="EMBL" id="CAG5124452.1"/>
    </source>
</evidence>
<dbReference type="OrthoDB" id="431287at2759"/>